<feature type="region of interest" description="Disordered" evidence="1">
    <location>
        <begin position="372"/>
        <end position="476"/>
    </location>
</feature>
<name>A0A1X0DLD8_9MYCO</name>
<comment type="caution">
    <text evidence="3">The sequence shown here is derived from an EMBL/GenBank/DDBJ whole genome shotgun (WGS) entry which is preliminary data.</text>
</comment>
<protein>
    <submittedName>
        <fullName evidence="3">Uncharacterized protein</fullName>
    </submittedName>
</protein>
<feature type="compositionally biased region" description="Polar residues" evidence="1">
    <location>
        <begin position="432"/>
        <end position="441"/>
    </location>
</feature>
<gene>
    <name evidence="3" type="ORF">BST26_03745</name>
</gene>
<sequence length="476" mass="48134">MPRKPILSAGVALVSAAAIVAAGPSLFAPGSGQVEAAPGSKPLENVHVGYRMTSLSDITLQGFLDALSNGYTGTVFEPDPDYPANVEIGSPFAAAYYLVDKALGSGVEADDWYFWAGPQAGLEVGFSELTGGPDTPQAAVAHYLLNPLDAVYLAGNSLGDGIGDLLLQPGVIPMLLAVSAADLVSTDLGDVLNTLFFEDEQGNHGTFAATAVVIKKVLQQVSNTLGIDVLGTPVGSLVDQLAKVGAPKTEVASLVGDTTRGVNPSNGEIGGNEDLGAADQKDAKLTQSFAVASTEAQTLVPGKVVDKKLALAALPAAQPAAEVTPPAAATEPSVTPDVATKGNLITPVVGAAAPTVAVAGEDAEHPVGATAAKDQLSEQNLTVNDGVGSGPSTAKKAPGQKKASGANLGQRMQDTTNRITGGLQKAGERISNALSGGSQKQTVKKDDGGQQDAKPKNDGAGKSYGKKAKKQESKGE</sequence>
<evidence type="ECO:0000256" key="1">
    <source>
        <dbReference type="SAM" id="MobiDB-lite"/>
    </source>
</evidence>
<dbReference type="AlphaFoldDB" id="A0A1X0DLD8"/>
<evidence type="ECO:0000313" key="4">
    <source>
        <dbReference type="Proteomes" id="UP000192801"/>
    </source>
</evidence>
<dbReference type="Proteomes" id="UP000192801">
    <property type="component" value="Unassembled WGS sequence"/>
</dbReference>
<feature type="chain" id="PRO_5043747214" evidence="2">
    <location>
        <begin position="28"/>
        <end position="476"/>
    </location>
</feature>
<reference evidence="3 4" key="1">
    <citation type="submission" date="2016-12" db="EMBL/GenBank/DDBJ databases">
        <title>The new phylogeny of genus Mycobacterium.</title>
        <authorList>
            <person name="Tortoli E."/>
            <person name="Trovato A."/>
            <person name="Cirillo D.M."/>
        </authorList>
    </citation>
    <scope>NUCLEOTIDE SEQUENCE [LARGE SCALE GENOMIC DNA]</scope>
    <source>
        <strain evidence="3 4">DSM 45130</strain>
    </source>
</reference>
<proteinExistence type="predicted"/>
<keyword evidence="2" id="KW-0732">Signal</keyword>
<evidence type="ECO:0000313" key="3">
    <source>
        <dbReference type="EMBL" id="ORA73147.1"/>
    </source>
</evidence>
<accession>A0A1X0DLD8</accession>
<dbReference type="OrthoDB" id="4723919at2"/>
<feature type="compositionally biased region" description="Basic and acidic residues" evidence="1">
    <location>
        <begin position="443"/>
        <end position="459"/>
    </location>
</feature>
<feature type="compositionally biased region" description="Polar residues" evidence="1">
    <location>
        <begin position="410"/>
        <end position="419"/>
    </location>
</feature>
<keyword evidence="4" id="KW-1185">Reference proteome</keyword>
<organism evidence="3 4">
    <name type="scientific">Mycolicibacterium insubricum</name>
    <dbReference type="NCBI Taxonomy" id="444597"/>
    <lineage>
        <taxon>Bacteria</taxon>
        <taxon>Bacillati</taxon>
        <taxon>Actinomycetota</taxon>
        <taxon>Actinomycetes</taxon>
        <taxon>Mycobacteriales</taxon>
        <taxon>Mycobacteriaceae</taxon>
        <taxon>Mycolicibacterium</taxon>
    </lineage>
</organism>
<feature type="signal peptide" evidence="2">
    <location>
        <begin position="1"/>
        <end position="27"/>
    </location>
</feature>
<dbReference type="EMBL" id="MVHS01000005">
    <property type="protein sequence ID" value="ORA73147.1"/>
    <property type="molecule type" value="Genomic_DNA"/>
</dbReference>
<evidence type="ECO:0000256" key="2">
    <source>
        <dbReference type="SAM" id="SignalP"/>
    </source>
</evidence>
<dbReference type="RefSeq" id="WP_083029415.1">
    <property type="nucleotide sequence ID" value="NZ_AP022618.1"/>
</dbReference>